<reference evidence="2 3" key="1">
    <citation type="journal article" date="2018" name="G3 (Bethesda)">
        <title>A High-Quality Reference Genome for the Invasive Mosquitofish Gambusia affinis Using a Chicago Library.</title>
        <authorList>
            <person name="Hoffberg S.L."/>
            <person name="Troendle N.J."/>
            <person name="Glenn T.C."/>
            <person name="Mahmud O."/>
            <person name="Louha S."/>
            <person name="Chalopin D."/>
            <person name="Bennetzen J.L."/>
            <person name="Mauricio R."/>
        </authorList>
    </citation>
    <scope>NUCLEOTIDE SEQUENCE [LARGE SCALE GENOMIC DNA]</scope>
    <source>
        <strain evidence="2">NE01/NJP1002.9</strain>
        <tissue evidence="2">Muscle</tissue>
    </source>
</reference>
<feature type="region of interest" description="Disordered" evidence="1">
    <location>
        <begin position="390"/>
        <end position="530"/>
    </location>
</feature>
<gene>
    <name evidence="2" type="ORF">CCH79_00010142</name>
</gene>
<sequence length="808" mass="89635">MFCSSQSPFPGSTGRPADPPAAGTGPVQTHGPDLMALQPAAAVRPRQTTLLTCGEKEYTNKGTLNEEKLALMGNAAMKYDDYLLGNRGDDKWTQRESVHVPVVFTGPREDKAAGNKLRDDSGTKALRSSEQSGLASSFSIIAHYFPTSSASFRADRSDFNWLVTIHRVNRKKLDLGLRGEGDAPAALHVSTAGPARSIVDVLDPGLQPLAALLHLLVVSQLLKRLKECLKFQLGYVAVQMRVMSDYEDADFFKESWPLPLKSKPKKDYKKNKKTAKHKKPSPTKRKESVQKKKKKSKCKEAIMASKEKKKEERKEKDRPKTKGKEKKKNKLALNLDDNKLVEGGKKLATFQNEMLNSLSEKSVKETKKKKMVAFGLLPSYIRIKRPVFTSSSQKETEVARKGESCSQVMGKSQIRPDDNDFQHNSDDINSQDLFITQKTFRARSPETSSSEFSDGIISTSPCVFTQQDKNRHAPVGERKQRNETSDKGQGRAIHLCGRETKTDQEEEIDQLHKHSSQAGEKAAPEHEKHNPFLDDPMIINPTPDAVLIKQYCSYRPYIGELPPCAALANTSTQTENFFTAELSSYLSFSQKYRATLESQNMKPLDLSLPQRVRGEQGKTLEVCRKHKAEKRLEQNAAAAKKEPSIEETPSPQSEAETKSANTTTSSEDDHHCHAGKKDASQVGVVQLRLNKPFFFKTKGEGQSPRPISPLMKLTQGRDIESKNLASCGIMFGMPSTMGYAMPSSSLISSLVLASYLKIEKTCYSAMTTGQTSTSSREESKESCTSSFTSAKLLTDTRQAVSGSLPYIF</sequence>
<feature type="compositionally biased region" description="Basic and acidic residues" evidence="1">
    <location>
        <begin position="667"/>
        <end position="679"/>
    </location>
</feature>
<dbReference type="EMBL" id="NHOQ01001396">
    <property type="protein sequence ID" value="PWA24881.1"/>
    <property type="molecule type" value="Genomic_DNA"/>
</dbReference>
<proteinExistence type="predicted"/>
<protein>
    <submittedName>
        <fullName evidence="2">Uncharacterized protein</fullName>
    </submittedName>
</protein>
<evidence type="ECO:0000256" key="1">
    <source>
        <dbReference type="SAM" id="MobiDB-lite"/>
    </source>
</evidence>
<name>A0A315VPA4_GAMAF</name>
<feature type="compositionally biased region" description="Basic residues" evidence="1">
    <location>
        <begin position="262"/>
        <end position="283"/>
    </location>
</feature>
<comment type="caution">
    <text evidence="2">The sequence shown here is derived from an EMBL/GenBank/DDBJ whole genome shotgun (WGS) entry which is preliminary data.</text>
</comment>
<feature type="compositionally biased region" description="Basic and acidic residues" evidence="1">
    <location>
        <begin position="305"/>
        <end position="322"/>
    </location>
</feature>
<dbReference type="AlphaFoldDB" id="A0A315VPA4"/>
<feature type="compositionally biased region" description="Basic and acidic residues" evidence="1">
    <location>
        <begin position="414"/>
        <end position="426"/>
    </location>
</feature>
<dbReference type="Proteomes" id="UP000250572">
    <property type="component" value="Unassembled WGS sequence"/>
</dbReference>
<accession>A0A315VPA4</accession>
<feature type="region of interest" description="Disordered" evidence="1">
    <location>
        <begin position="109"/>
        <end position="128"/>
    </location>
</feature>
<feature type="compositionally biased region" description="Basic and acidic residues" evidence="1">
    <location>
        <begin position="468"/>
        <end position="489"/>
    </location>
</feature>
<feature type="compositionally biased region" description="Polar residues" evidence="1">
    <location>
        <begin position="1"/>
        <end position="10"/>
    </location>
</feature>
<feature type="region of interest" description="Disordered" evidence="1">
    <location>
        <begin position="262"/>
        <end position="332"/>
    </location>
</feature>
<feature type="compositionally biased region" description="Polar residues" evidence="1">
    <location>
        <begin position="647"/>
        <end position="665"/>
    </location>
</feature>
<feature type="compositionally biased region" description="Polar residues" evidence="1">
    <location>
        <begin position="427"/>
        <end position="467"/>
    </location>
</feature>
<feature type="compositionally biased region" description="Basic and acidic residues" evidence="1">
    <location>
        <begin position="394"/>
        <end position="403"/>
    </location>
</feature>
<feature type="region of interest" description="Disordered" evidence="1">
    <location>
        <begin position="1"/>
        <end position="32"/>
    </location>
</feature>
<feature type="compositionally biased region" description="Basic and acidic residues" evidence="1">
    <location>
        <begin position="109"/>
        <end position="122"/>
    </location>
</feature>
<organism evidence="2 3">
    <name type="scientific">Gambusia affinis</name>
    <name type="common">Western mosquitofish</name>
    <name type="synonym">Heterandria affinis</name>
    <dbReference type="NCBI Taxonomy" id="33528"/>
    <lineage>
        <taxon>Eukaryota</taxon>
        <taxon>Metazoa</taxon>
        <taxon>Chordata</taxon>
        <taxon>Craniata</taxon>
        <taxon>Vertebrata</taxon>
        <taxon>Euteleostomi</taxon>
        <taxon>Actinopterygii</taxon>
        <taxon>Neopterygii</taxon>
        <taxon>Teleostei</taxon>
        <taxon>Neoteleostei</taxon>
        <taxon>Acanthomorphata</taxon>
        <taxon>Ovalentaria</taxon>
        <taxon>Atherinomorphae</taxon>
        <taxon>Cyprinodontiformes</taxon>
        <taxon>Poeciliidae</taxon>
        <taxon>Poeciliinae</taxon>
        <taxon>Gambusia</taxon>
    </lineage>
</organism>
<feature type="region of interest" description="Disordered" evidence="1">
    <location>
        <begin position="624"/>
        <end position="679"/>
    </location>
</feature>
<evidence type="ECO:0000313" key="2">
    <source>
        <dbReference type="EMBL" id="PWA24881.1"/>
    </source>
</evidence>
<evidence type="ECO:0000313" key="3">
    <source>
        <dbReference type="Proteomes" id="UP000250572"/>
    </source>
</evidence>
<keyword evidence="3" id="KW-1185">Reference proteome</keyword>